<feature type="transmembrane region" description="Helical" evidence="1">
    <location>
        <begin position="86"/>
        <end position="107"/>
    </location>
</feature>
<feature type="transmembrane region" description="Helical" evidence="1">
    <location>
        <begin position="113"/>
        <end position="135"/>
    </location>
</feature>
<proteinExistence type="predicted"/>
<feature type="transmembrane region" description="Helical" evidence="1">
    <location>
        <begin position="12"/>
        <end position="32"/>
    </location>
</feature>
<keyword evidence="1" id="KW-1133">Transmembrane helix</keyword>
<dbReference type="Proteomes" id="UP000501676">
    <property type="component" value="Chromosome"/>
</dbReference>
<evidence type="ECO:0000256" key="1">
    <source>
        <dbReference type="SAM" id="Phobius"/>
    </source>
</evidence>
<reference evidence="2 3" key="1">
    <citation type="submission" date="2020-02" db="EMBL/GenBank/DDBJ databases">
        <title>Complete genome sequences of six Lactobacillus iners strains isolated from the human vagina.</title>
        <authorList>
            <person name="France M.T."/>
            <person name="Rutt L."/>
            <person name="Narina S."/>
            <person name="Arbaugh S."/>
            <person name="Humphrys M.S."/>
            <person name="Ma B."/>
            <person name="Hayward M.R."/>
            <person name="Relman D."/>
            <person name="Kwon D.S."/>
            <person name="Ravel J."/>
        </authorList>
    </citation>
    <scope>NUCLEOTIDE SEQUENCE [LARGE SCALE GENOMIC DNA]</scope>
    <source>
        <strain evidence="2 3">C0210C1</strain>
    </source>
</reference>
<gene>
    <name evidence="2" type="ORF">G6Z83_02230</name>
</gene>
<sequence>MKKYILSAIKGMFLGIAIGLCISIFFNYLNGADTYLPSTPVFTSHFARPLDAVTFSVVLWALMGLVFSMGALIFQIERWTLLKRTIVNFFVYYIFFTPLAFMAHWFIIDLPHILVFTIMFTLIYVLIWFINAQLIKNDIKQINEKLKK</sequence>
<dbReference type="InterPro" id="IPR021560">
    <property type="entry name" value="DUF3021"/>
</dbReference>
<keyword evidence="1" id="KW-0472">Membrane</keyword>
<dbReference type="EMBL" id="CP049228">
    <property type="protein sequence ID" value="QIH23558.1"/>
    <property type="molecule type" value="Genomic_DNA"/>
</dbReference>
<dbReference type="RefSeq" id="WP_006732240.1">
    <property type="nucleotide sequence ID" value="NZ_CP049228.1"/>
</dbReference>
<protein>
    <submittedName>
        <fullName evidence="2">DUF3021 domain-containing protein</fullName>
    </submittedName>
</protein>
<accession>A0A6G7B823</accession>
<feature type="transmembrane region" description="Helical" evidence="1">
    <location>
        <begin position="52"/>
        <end position="74"/>
    </location>
</feature>
<name>A0A6G7B823_9LACO</name>
<dbReference type="Pfam" id="PF11457">
    <property type="entry name" value="DUF3021"/>
    <property type="match status" value="1"/>
</dbReference>
<keyword evidence="1" id="KW-0812">Transmembrane</keyword>
<dbReference type="AlphaFoldDB" id="A0A6G7B823"/>
<evidence type="ECO:0000313" key="2">
    <source>
        <dbReference type="EMBL" id="QIH23558.1"/>
    </source>
</evidence>
<evidence type="ECO:0000313" key="3">
    <source>
        <dbReference type="Proteomes" id="UP000501676"/>
    </source>
</evidence>
<organism evidence="2 3">
    <name type="scientific">Lactobacillus iners</name>
    <dbReference type="NCBI Taxonomy" id="147802"/>
    <lineage>
        <taxon>Bacteria</taxon>
        <taxon>Bacillati</taxon>
        <taxon>Bacillota</taxon>
        <taxon>Bacilli</taxon>
        <taxon>Lactobacillales</taxon>
        <taxon>Lactobacillaceae</taxon>
        <taxon>Lactobacillus</taxon>
    </lineage>
</organism>